<dbReference type="Proteomes" id="UP000295722">
    <property type="component" value="Unassembled WGS sequence"/>
</dbReference>
<evidence type="ECO:0000256" key="2">
    <source>
        <dbReference type="ARBA" id="ARBA00022598"/>
    </source>
</evidence>
<comment type="caution">
    <text evidence="5">The sequence shown here is derived from an EMBL/GenBank/DDBJ whole genome shotgun (WGS) entry which is preliminary data.</text>
</comment>
<dbReference type="PANTHER" id="PTHR43767:SF1">
    <property type="entry name" value="NONRIBOSOMAL PEPTIDE SYNTHASE PES1 (EUROFUNG)-RELATED"/>
    <property type="match status" value="1"/>
</dbReference>
<dbReference type="RefSeq" id="WP_133196959.1">
    <property type="nucleotide sequence ID" value="NZ_JBHUCW010000033.1"/>
</dbReference>
<dbReference type="GO" id="GO:0016878">
    <property type="term" value="F:acid-thiol ligase activity"/>
    <property type="evidence" value="ECO:0007669"/>
    <property type="project" value="UniProtKB-ARBA"/>
</dbReference>
<reference evidence="5 6" key="1">
    <citation type="submission" date="2019-03" db="EMBL/GenBank/DDBJ databases">
        <title>Paraburkholderia sp. 4M-K11, isolated from subtropical forest soil.</title>
        <authorList>
            <person name="Gao Z.-H."/>
            <person name="Qiu L.-H."/>
        </authorList>
    </citation>
    <scope>NUCLEOTIDE SEQUENCE [LARGE SCALE GENOMIC DNA]</scope>
    <source>
        <strain evidence="5 6">4M-K11</strain>
    </source>
</reference>
<protein>
    <submittedName>
        <fullName evidence="5">Long-chain-fatty-acid--CoA ligase</fullName>
    </submittedName>
</protein>
<dbReference type="InterPro" id="IPR045851">
    <property type="entry name" value="AMP-bd_C_sf"/>
</dbReference>
<accession>A0A4R5M7A7</accession>
<dbReference type="InterPro" id="IPR020845">
    <property type="entry name" value="AMP-binding_CS"/>
</dbReference>
<dbReference type="OrthoDB" id="9766486at2"/>
<keyword evidence="2 5" id="KW-0436">Ligase</keyword>
<proteinExistence type="inferred from homology"/>
<gene>
    <name evidence="5" type="ORF">EYW47_22100</name>
</gene>
<dbReference type="Pfam" id="PF00501">
    <property type="entry name" value="AMP-binding"/>
    <property type="match status" value="1"/>
</dbReference>
<dbReference type="InterPro" id="IPR025110">
    <property type="entry name" value="AMP-bd_C"/>
</dbReference>
<evidence type="ECO:0000256" key="1">
    <source>
        <dbReference type="ARBA" id="ARBA00006432"/>
    </source>
</evidence>
<keyword evidence="6" id="KW-1185">Reference proteome</keyword>
<dbReference type="Gene3D" id="3.30.300.30">
    <property type="match status" value="1"/>
</dbReference>
<evidence type="ECO:0000259" key="3">
    <source>
        <dbReference type="Pfam" id="PF00501"/>
    </source>
</evidence>
<feature type="domain" description="AMP-dependent synthetase/ligase" evidence="3">
    <location>
        <begin position="8"/>
        <end position="369"/>
    </location>
</feature>
<evidence type="ECO:0000313" key="6">
    <source>
        <dbReference type="Proteomes" id="UP000295722"/>
    </source>
</evidence>
<dbReference type="InterPro" id="IPR050237">
    <property type="entry name" value="ATP-dep_AMP-bd_enzyme"/>
</dbReference>
<dbReference type="SUPFAM" id="SSF56801">
    <property type="entry name" value="Acetyl-CoA synthetase-like"/>
    <property type="match status" value="1"/>
</dbReference>
<evidence type="ECO:0000313" key="5">
    <source>
        <dbReference type="EMBL" id="TDG21557.1"/>
    </source>
</evidence>
<sequence length="513" mass="55001">MYQTQALHRALQQYGDRVAVRFAGRERTFAAFAERVARLAGALQQLGLQDGDRIAILALNSDRYLEFQMAVPWAGGAVNPCNIRWSAAELLYALDDSGTTMLLVDDTFAALGAQLRRDAQTVRELIYCGDGPAPEGMRDYEALLADAAAVTDRYRRGEDLAGIFYTGGTTGFAKGVMLSHSNLGVAALTALAAGLARPGAVYLHAAPMFHIADIGLAGPHWVEGNTHVILPAFEPKAVLEAIERHGVTHTVLVPTMIQRLVEQAEGTSRYDVTTLETVSYGASPMSPALLARAQAVFPNARFRQLYGMTEAGPVAIESASPSAAEREGAAGRPCYCVQVKVVNAQGVEVPRHTPGEVALCGPNVMQGYWNKPEQTAAVLRGGWYFTGDGGYMDEDGFLHVVDRIKDMIITGGENVYSAEVESVIAAHPAVAASAVIAVPDARWGEAVHAVVVAVPGASVSAQDIIAHCKTRIAGYKCPRSVEFVDELPVSGAGKVLKIRLRERYWKDRARSVA</sequence>
<dbReference type="PANTHER" id="PTHR43767">
    <property type="entry name" value="LONG-CHAIN-FATTY-ACID--COA LIGASE"/>
    <property type="match status" value="1"/>
</dbReference>
<dbReference type="NCBIfam" id="NF004837">
    <property type="entry name" value="PRK06187.1"/>
    <property type="match status" value="1"/>
</dbReference>
<evidence type="ECO:0000259" key="4">
    <source>
        <dbReference type="Pfam" id="PF13193"/>
    </source>
</evidence>
<feature type="domain" description="AMP-binding enzyme C-terminal" evidence="4">
    <location>
        <begin position="419"/>
        <end position="494"/>
    </location>
</feature>
<dbReference type="Gene3D" id="3.40.50.12780">
    <property type="entry name" value="N-terminal domain of ligase-like"/>
    <property type="match status" value="1"/>
</dbReference>
<dbReference type="EMBL" id="SMRP01000011">
    <property type="protein sequence ID" value="TDG21557.1"/>
    <property type="molecule type" value="Genomic_DNA"/>
</dbReference>
<dbReference type="Pfam" id="PF13193">
    <property type="entry name" value="AMP-binding_C"/>
    <property type="match status" value="1"/>
</dbReference>
<dbReference type="AlphaFoldDB" id="A0A4R5M7A7"/>
<dbReference type="PROSITE" id="PS00455">
    <property type="entry name" value="AMP_BINDING"/>
    <property type="match status" value="1"/>
</dbReference>
<dbReference type="InterPro" id="IPR000873">
    <property type="entry name" value="AMP-dep_synth/lig_dom"/>
</dbReference>
<name>A0A4R5M7A7_9BURK</name>
<organism evidence="5 6">
    <name type="scientific">Paraburkholderia silviterrae</name>
    <dbReference type="NCBI Taxonomy" id="2528715"/>
    <lineage>
        <taxon>Bacteria</taxon>
        <taxon>Pseudomonadati</taxon>
        <taxon>Pseudomonadota</taxon>
        <taxon>Betaproteobacteria</taxon>
        <taxon>Burkholderiales</taxon>
        <taxon>Burkholderiaceae</taxon>
        <taxon>Paraburkholderia</taxon>
    </lineage>
</organism>
<comment type="similarity">
    <text evidence="1">Belongs to the ATP-dependent AMP-binding enzyme family.</text>
</comment>
<dbReference type="InterPro" id="IPR042099">
    <property type="entry name" value="ANL_N_sf"/>
</dbReference>
<dbReference type="FunFam" id="3.30.300.30:FF:000008">
    <property type="entry name" value="2,3-dihydroxybenzoate-AMP ligase"/>
    <property type="match status" value="1"/>
</dbReference>